<accession>A0A6N2LV99</accession>
<organism evidence="1">
    <name type="scientific">Salix viminalis</name>
    <name type="common">Common osier</name>
    <name type="synonym">Basket willow</name>
    <dbReference type="NCBI Taxonomy" id="40686"/>
    <lineage>
        <taxon>Eukaryota</taxon>
        <taxon>Viridiplantae</taxon>
        <taxon>Streptophyta</taxon>
        <taxon>Embryophyta</taxon>
        <taxon>Tracheophyta</taxon>
        <taxon>Spermatophyta</taxon>
        <taxon>Magnoliopsida</taxon>
        <taxon>eudicotyledons</taxon>
        <taxon>Gunneridae</taxon>
        <taxon>Pentapetalae</taxon>
        <taxon>rosids</taxon>
        <taxon>fabids</taxon>
        <taxon>Malpighiales</taxon>
        <taxon>Salicaceae</taxon>
        <taxon>Saliceae</taxon>
        <taxon>Salix</taxon>
    </lineage>
</organism>
<dbReference type="AlphaFoldDB" id="A0A6N2LV99"/>
<protein>
    <submittedName>
        <fullName evidence="1">Uncharacterized protein</fullName>
    </submittedName>
</protein>
<name>A0A6N2LV99_SALVM</name>
<dbReference type="EMBL" id="CAADRP010001619">
    <property type="protein sequence ID" value="VFU45360.1"/>
    <property type="molecule type" value="Genomic_DNA"/>
</dbReference>
<reference evidence="1" key="1">
    <citation type="submission" date="2019-03" db="EMBL/GenBank/DDBJ databases">
        <authorList>
            <person name="Mank J."/>
            <person name="Almeida P."/>
        </authorList>
    </citation>
    <scope>NUCLEOTIDE SEQUENCE</scope>
    <source>
        <strain evidence="1">78183</strain>
    </source>
</reference>
<evidence type="ECO:0000313" key="1">
    <source>
        <dbReference type="EMBL" id="VFU45360.1"/>
    </source>
</evidence>
<gene>
    <name evidence="1" type="ORF">SVIM_LOCUS283499</name>
</gene>
<sequence length="80" mass="9317">MHLNPPFLNLTTPKLSVYFSLSDTRCIHKWPTTLISLECSLSSLLWLAPWIILEILFRHHQCLFNSDRLVQGSHHSNSFL</sequence>
<proteinExistence type="predicted"/>